<dbReference type="InterPro" id="IPR036861">
    <property type="entry name" value="Endochitinase-like_sf"/>
</dbReference>
<evidence type="ECO:0000256" key="5">
    <source>
        <dbReference type="ARBA" id="ARBA00022801"/>
    </source>
</evidence>
<keyword evidence="6" id="KW-0119">Carbohydrate metabolism</keyword>
<dbReference type="OrthoDB" id="407355at2759"/>
<dbReference type="InterPro" id="IPR011330">
    <property type="entry name" value="Glyco_hydro/deAcase_b/a-brl"/>
</dbReference>
<dbReference type="GO" id="GO:0008061">
    <property type="term" value="F:chitin binding"/>
    <property type="evidence" value="ECO:0007669"/>
    <property type="project" value="UniProtKB-UniRule"/>
</dbReference>
<evidence type="ECO:0000256" key="6">
    <source>
        <dbReference type="ARBA" id="ARBA00023277"/>
    </source>
</evidence>
<dbReference type="PANTHER" id="PTHR46471:SF6">
    <property type="entry name" value="GLYCOSYL HYDROLASE"/>
    <property type="match status" value="1"/>
</dbReference>
<evidence type="ECO:0000259" key="9">
    <source>
        <dbReference type="PROSITE" id="PS50941"/>
    </source>
</evidence>
<keyword evidence="4" id="KW-0732">Signal</keyword>
<evidence type="ECO:0000256" key="7">
    <source>
        <dbReference type="PROSITE-ProRule" id="PRU00261"/>
    </source>
</evidence>
<evidence type="ECO:0000256" key="2">
    <source>
        <dbReference type="ARBA" id="ARBA00022669"/>
    </source>
</evidence>
<dbReference type="GO" id="GO:0016810">
    <property type="term" value="F:hydrolase activity, acting on carbon-nitrogen (but not peptide) bonds"/>
    <property type="evidence" value="ECO:0007669"/>
    <property type="project" value="InterPro"/>
</dbReference>
<keyword evidence="2 7" id="KW-0147">Chitin-binding</keyword>
<feature type="domain" description="NodB homology" evidence="10">
    <location>
        <begin position="86"/>
        <end position="278"/>
    </location>
</feature>
<dbReference type="AlphaFoldDB" id="A0A9N9PEV3"/>
<feature type="compositionally biased region" description="Low complexity" evidence="8">
    <location>
        <begin position="9"/>
        <end position="32"/>
    </location>
</feature>
<keyword evidence="12" id="KW-1185">Reference proteome</keyword>
<feature type="domain" description="Chitin-binding type-1" evidence="9">
    <location>
        <begin position="31"/>
        <end position="75"/>
    </location>
</feature>
<dbReference type="SUPFAM" id="SSF88713">
    <property type="entry name" value="Glycoside hydrolase/deacetylase"/>
    <property type="match status" value="1"/>
</dbReference>
<dbReference type="PROSITE" id="PS51677">
    <property type="entry name" value="NODB"/>
    <property type="match status" value="1"/>
</dbReference>
<keyword evidence="3" id="KW-0479">Metal-binding</keyword>
<dbReference type="PROSITE" id="PS00026">
    <property type="entry name" value="CHIT_BIND_I_1"/>
    <property type="match status" value="1"/>
</dbReference>
<feature type="disulfide bond" evidence="7">
    <location>
        <begin position="43"/>
        <end position="55"/>
    </location>
</feature>
<comment type="caution">
    <text evidence="11">The sequence shown here is derived from an EMBL/GenBank/DDBJ whole genome shotgun (WGS) entry which is preliminary data.</text>
</comment>
<name>A0A9N9PEV3_9GLOM</name>
<dbReference type="Proteomes" id="UP000789405">
    <property type="component" value="Unassembled WGS sequence"/>
</dbReference>
<feature type="non-terminal residue" evidence="11">
    <location>
        <position position="1"/>
    </location>
</feature>
<feature type="disulfide bond" evidence="7">
    <location>
        <begin position="48"/>
        <end position="62"/>
    </location>
</feature>
<dbReference type="Pfam" id="PF00187">
    <property type="entry name" value="Chitin_bind_1"/>
    <property type="match status" value="1"/>
</dbReference>
<dbReference type="CDD" id="cd00035">
    <property type="entry name" value="ChtBD1"/>
    <property type="match status" value="1"/>
</dbReference>
<dbReference type="InterPro" id="IPR002509">
    <property type="entry name" value="NODB_dom"/>
</dbReference>
<dbReference type="EMBL" id="CAJVPY010045615">
    <property type="protein sequence ID" value="CAG8809858.1"/>
    <property type="molecule type" value="Genomic_DNA"/>
</dbReference>
<dbReference type="PANTHER" id="PTHR46471">
    <property type="entry name" value="CHITIN DEACETYLASE"/>
    <property type="match status" value="1"/>
</dbReference>
<evidence type="ECO:0000313" key="12">
    <source>
        <dbReference type="Proteomes" id="UP000789405"/>
    </source>
</evidence>
<feature type="region of interest" description="Disordered" evidence="8">
    <location>
        <begin position="1"/>
        <end position="41"/>
    </location>
</feature>
<dbReference type="Pfam" id="PF01522">
    <property type="entry name" value="Polysacc_deac_1"/>
    <property type="match status" value="1"/>
</dbReference>
<evidence type="ECO:0000313" key="11">
    <source>
        <dbReference type="EMBL" id="CAG8809858.1"/>
    </source>
</evidence>
<dbReference type="SMART" id="SM00270">
    <property type="entry name" value="ChtBD1"/>
    <property type="match status" value="2"/>
</dbReference>
<reference evidence="11" key="1">
    <citation type="submission" date="2021-06" db="EMBL/GenBank/DDBJ databases">
        <authorList>
            <person name="Kallberg Y."/>
            <person name="Tangrot J."/>
            <person name="Rosling A."/>
        </authorList>
    </citation>
    <scope>NUCLEOTIDE SEQUENCE</scope>
    <source>
        <strain evidence="11">MA453B</strain>
    </source>
</reference>
<evidence type="ECO:0000259" key="10">
    <source>
        <dbReference type="PROSITE" id="PS51677"/>
    </source>
</evidence>
<sequence>TQKTKSTKTKSTATKSTKTNSTATKSTATASNGCGPKHENKKCPDNACCSKDGFCGDDVSFCGVECQSEFGHCFPASTDSTCGAKTNTTCPFNDCCSQTGFCGSTHDKLKKHNIKATFFVNGNTGEKDSCIYDNAETLQRAFLEGHQIAAHTWSHPSLGSLSKEEIIYQIDYLEVAFKKILGTVPTYFRPPFGTGINVVDLRNELIKRNYIVALWDVDTRDWAEASVKDSENLFSQGTSDGLPRISLSHDRINTTVGPLADFEIKFSLEKSYKPMTLAECIGKDDIKDWYRNPPKFGKRDETWKYKSIFIEVKFYFHSSWKEAMALRSLEEYTGFENI</sequence>
<dbReference type="GO" id="GO:0005975">
    <property type="term" value="P:carbohydrate metabolic process"/>
    <property type="evidence" value="ECO:0007669"/>
    <property type="project" value="InterPro"/>
</dbReference>
<evidence type="ECO:0000256" key="1">
    <source>
        <dbReference type="ARBA" id="ARBA00001941"/>
    </source>
</evidence>
<dbReference type="Gene3D" id="3.30.60.10">
    <property type="entry name" value="Endochitinase-like"/>
    <property type="match status" value="1"/>
</dbReference>
<feature type="non-terminal residue" evidence="11">
    <location>
        <position position="338"/>
    </location>
</feature>
<gene>
    <name evidence="11" type="ORF">DERYTH_LOCUS25181</name>
</gene>
<proteinExistence type="predicted"/>
<dbReference type="PROSITE" id="PS50941">
    <property type="entry name" value="CHIT_BIND_I_2"/>
    <property type="match status" value="1"/>
</dbReference>
<feature type="disulfide bond" evidence="7">
    <location>
        <begin position="34"/>
        <end position="49"/>
    </location>
</feature>
<evidence type="ECO:0000256" key="8">
    <source>
        <dbReference type="SAM" id="MobiDB-lite"/>
    </source>
</evidence>
<dbReference type="GO" id="GO:0046872">
    <property type="term" value="F:metal ion binding"/>
    <property type="evidence" value="ECO:0007669"/>
    <property type="project" value="UniProtKB-KW"/>
</dbReference>
<keyword evidence="5" id="KW-0378">Hydrolase</keyword>
<comment type="cofactor">
    <cofactor evidence="1">
        <name>Co(2+)</name>
        <dbReference type="ChEBI" id="CHEBI:48828"/>
    </cofactor>
</comment>
<dbReference type="Gene3D" id="3.20.20.370">
    <property type="entry name" value="Glycoside hydrolase/deacetylase"/>
    <property type="match status" value="1"/>
</dbReference>
<dbReference type="InterPro" id="IPR001002">
    <property type="entry name" value="Chitin-bd_1"/>
</dbReference>
<organism evidence="11 12">
    <name type="scientific">Dentiscutata erythropus</name>
    <dbReference type="NCBI Taxonomy" id="1348616"/>
    <lineage>
        <taxon>Eukaryota</taxon>
        <taxon>Fungi</taxon>
        <taxon>Fungi incertae sedis</taxon>
        <taxon>Mucoromycota</taxon>
        <taxon>Glomeromycotina</taxon>
        <taxon>Glomeromycetes</taxon>
        <taxon>Diversisporales</taxon>
        <taxon>Gigasporaceae</taxon>
        <taxon>Dentiscutata</taxon>
    </lineage>
</organism>
<dbReference type="InterPro" id="IPR018371">
    <property type="entry name" value="Chitin-binding_1_CS"/>
</dbReference>
<accession>A0A9N9PEV3</accession>
<evidence type="ECO:0000256" key="3">
    <source>
        <dbReference type="ARBA" id="ARBA00022723"/>
    </source>
</evidence>
<dbReference type="SUPFAM" id="SSF57016">
    <property type="entry name" value="Plant lectins/antimicrobial peptides"/>
    <property type="match status" value="2"/>
</dbReference>
<evidence type="ECO:0000256" key="4">
    <source>
        <dbReference type="ARBA" id="ARBA00022729"/>
    </source>
</evidence>
<protein>
    <submittedName>
        <fullName evidence="11">10381_t:CDS:1</fullName>
    </submittedName>
</protein>
<comment type="caution">
    <text evidence="7">Lacks conserved residue(s) required for the propagation of feature annotation.</text>
</comment>
<keyword evidence="7" id="KW-1015">Disulfide bond</keyword>